<dbReference type="EMBL" id="CP134188">
    <property type="protein sequence ID" value="WPB03207.1"/>
    <property type="molecule type" value="Genomic_DNA"/>
</dbReference>
<keyword evidence="2" id="KW-1185">Reference proteome</keyword>
<proteinExistence type="predicted"/>
<gene>
    <name evidence="1" type="ORF">RHO25_007844</name>
</gene>
<protein>
    <submittedName>
        <fullName evidence="1">Uncharacterized protein</fullName>
    </submittedName>
</protein>
<accession>A0ABZ0NUB8</accession>
<name>A0ABZ0NUB8_CERBT</name>
<dbReference type="GeneID" id="90644411"/>
<reference evidence="1 2" key="1">
    <citation type="submission" date="2023-09" db="EMBL/GenBank/DDBJ databases">
        <title>Complete-Gapless Cercospora beticola genome.</title>
        <authorList>
            <person name="Wyatt N.A."/>
            <person name="Spanner R.E."/>
            <person name="Bolton M.D."/>
        </authorList>
    </citation>
    <scope>NUCLEOTIDE SEQUENCE [LARGE SCALE GENOMIC DNA]</scope>
    <source>
        <strain evidence="1">Cb09-40</strain>
    </source>
</reference>
<evidence type="ECO:0000313" key="1">
    <source>
        <dbReference type="EMBL" id="WPB03207.1"/>
    </source>
</evidence>
<organism evidence="1 2">
    <name type="scientific">Cercospora beticola</name>
    <name type="common">Sugarbeet leaf spot fungus</name>
    <dbReference type="NCBI Taxonomy" id="122368"/>
    <lineage>
        <taxon>Eukaryota</taxon>
        <taxon>Fungi</taxon>
        <taxon>Dikarya</taxon>
        <taxon>Ascomycota</taxon>
        <taxon>Pezizomycotina</taxon>
        <taxon>Dothideomycetes</taxon>
        <taxon>Dothideomycetidae</taxon>
        <taxon>Mycosphaerellales</taxon>
        <taxon>Mycosphaerellaceae</taxon>
        <taxon>Cercospora</taxon>
    </lineage>
</organism>
<dbReference type="RefSeq" id="XP_065459060.1">
    <property type="nucleotide sequence ID" value="XM_065602988.1"/>
</dbReference>
<sequence length="149" mass="16986">MDEVSSSLRDHLETLPQELYDKIYDFTFTAEEKVVYIFHCDDRPPHLLQVDRRSRQKFTASYYSSTTFLFTGAGTFGLWVDALGHVPSTAFRSLYLRTPVPMDPSLCANMLGSFIERFQEVEGTLRICDPDDTEFEELMSRAGHAAGQS</sequence>
<evidence type="ECO:0000313" key="2">
    <source>
        <dbReference type="Proteomes" id="UP001302367"/>
    </source>
</evidence>
<dbReference type="Proteomes" id="UP001302367">
    <property type="component" value="Chromosome 5"/>
</dbReference>